<dbReference type="EMBL" id="BK016237">
    <property type="protein sequence ID" value="DAG04061.1"/>
    <property type="molecule type" value="Genomic_DNA"/>
</dbReference>
<reference evidence="2" key="1">
    <citation type="journal article" date="2021" name="Proc. Natl. Acad. Sci. U.S.A.">
        <title>A Catalog of Tens of Thousands of Viruses from Human Metagenomes Reveals Hidden Associations with Chronic Diseases.</title>
        <authorList>
            <person name="Tisza M.J."/>
            <person name="Buck C.B."/>
        </authorList>
    </citation>
    <scope>NUCLEOTIDE SEQUENCE</scope>
    <source>
        <strain evidence="2">CtbEa13</strain>
    </source>
</reference>
<protein>
    <submittedName>
        <fullName evidence="2">Uncharacterized protein</fullName>
    </submittedName>
</protein>
<evidence type="ECO:0000256" key="1">
    <source>
        <dbReference type="SAM" id="MobiDB-lite"/>
    </source>
</evidence>
<feature type="compositionally biased region" description="Low complexity" evidence="1">
    <location>
        <begin position="180"/>
        <end position="191"/>
    </location>
</feature>
<name>A0A8S5VBH3_9CAUD</name>
<evidence type="ECO:0000313" key="2">
    <source>
        <dbReference type="EMBL" id="DAG04061.1"/>
    </source>
</evidence>
<feature type="region of interest" description="Disordered" evidence="1">
    <location>
        <begin position="157"/>
        <end position="207"/>
    </location>
</feature>
<accession>A0A8S5VBH3</accession>
<sequence length="306" mass="35652">MWYKLDKLNLEFMQVYNTTLLTAINEKVSDFRCTEYCAALVCDRCPFNFKGHTCTSNRASICDGSEVDKEQLVTSGTPLTFEEWQKWFYNVTGITDTRLSKDVLAKTHLIYCDVNYAAGLTKSCGYPEFDFENYSTSDDYKEVDLVEYRKAMKESEEAMKEEAKSTDYIRPTNEDNVRPDATTTNATNTDVDNARINNDPVTENKDSATEHDFRQFIKYNVELILGEDRKKYEYVTLEKMLEIVNTFMITYKSWMTKFTYNDLDDLDYRNSRLGCRVLNASTGNQLMNIYTNESNFGLKRKFVFKD</sequence>
<proteinExistence type="predicted"/>
<feature type="compositionally biased region" description="Basic and acidic residues" evidence="1">
    <location>
        <begin position="157"/>
        <end position="178"/>
    </location>
</feature>
<organism evidence="2">
    <name type="scientific">Myoviridae sp. ctbEa13</name>
    <dbReference type="NCBI Taxonomy" id="2825136"/>
    <lineage>
        <taxon>Viruses</taxon>
        <taxon>Duplodnaviria</taxon>
        <taxon>Heunggongvirae</taxon>
        <taxon>Uroviricota</taxon>
        <taxon>Caudoviricetes</taxon>
    </lineage>
</organism>